<keyword evidence="3" id="KW-0614">Plasmid</keyword>
<protein>
    <submittedName>
        <fullName evidence="3">Uncharacterized protein</fullName>
    </submittedName>
</protein>
<geneLocation type="plasmid" evidence="3 4">
    <name>unnamed4</name>
</geneLocation>
<evidence type="ECO:0000256" key="2">
    <source>
        <dbReference type="SAM" id="MobiDB-lite"/>
    </source>
</evidence>
<dbReference type="Gene3D" id="3.30.930.30">
    <property type="match status" value="1"/>
</dbReference>
<feature type="coiled-coil region" evidence="1">
    <location>
        <begin position="226"/>
        <end position="260"/>
    </location>
</feature>
<organism evidence="3 4">
    <name type="scientific">Ketogulonicigenium robustum</name>
    <dbReference type="NCBI Taxonomy" id="92947"/>
    <lineage>
        <taxon>Bacteria</taxon>
        <taxon>Pseudomonadati</taxon>
        <taxon>Pseudomonadota</taxon>
        <taxon>Alphaproteobacteria</taxon>
        <taxon>Rhodobacterales</taxon>
        <taxon>Roseobacteraceae</taxon>
        <taxon>Ketogulonicigenium</taxon>
    </lineage>
</organism>
<evidence type="ECO:0000256" key="1">
    <source>
        <dbReference type="SAM" id="Coils"/>
    </source>
</evidence>
<reference evidence="3 4" key="1">
    <citation type="submission" date="2017-02" db="EMBL/GenBank/DDBJ databases">
        <title>Ketogulonicigenium robustum SPU B003 Genome sequencing and assembly.</title>
        <authorList>
            <person name="Li Y."/>
            <person name="Liu L."/>
            <person name="Wang C."/>
            <person name="Zhang M."/>
            <person name="Zhang T."/>
            <person name="Zhang Y."/>
        </authorList>
    </citation>
    <scope>NUCLEOTIDE SEQUENCE [LARGE SCALE GENOMIC DNA]</scope>
    <source>
        <strain evidence="3 4">SPU_B003</strain>
        <plasmid evidence="3 4">unnamed4</plasmid>
    </source>
</reference>
<evidence type="ECO:0000313" key="4">
    <source>
        <dbReference type="Proteomes" id="UP000242447"/>
    </source>
</evidence>
<dbReference type="Proteomes" id="UP000242447">
    <property type="component" value="Plasmid unnamed4"/>
</dbReference>
<dbReference type="AlphaFoldDB" id="A0A1W6P3G5"/>
<sequence>MKAAVRCSALDMAGLSAAEKHAKRQDKTSAKRVVRDASPLVYKTLDLRSAYDAHTKGVRQNKAAKKPVLHFIVRFPPELLDERRTNRSKEELQRAMVRQAVEFINETHGGNAVFAARLDRDEAGESIVDVFASPVYEKRTKRTPPDQPGEMWSSATKFGRELADKHREEIQRRHSGAAPNYSAPRAVGIALQSEFAAFFERRNNIKLEPKREKSDGAPDRLETEAFKAVETERTELKTQREQLDAERAKLDAAQVDFERQKSVAVEAVRAERKRVSGLRGILVERLKSLDEAISEVRKSLPRIRRSIQIALRLGSRKEVEETRAARTDAVKIMPQMKRTKAETVALLRAMSAPKKAPEKLADTDSFDGPTV</sequence>
<dbReference type="EMBL" id="CP019941">
    <property type="protein sequence ID" value="ARO16042.1"/>
    <property type="molecule type" value="Genomic_DNA"/>
</dbReference>
<name>A0A1W6P3G5_9RHOB</name>
<gene>
    <name evidence="3" type="ORF">BVG79_p4000002</name>
</gene>
<keyword evidence="1" id="KW-0175">Coiled coil</keyword>
<feature type="region of interest" description="Disordered" evidence="2">
    <location>
        <begin position="352"/>
        <end position="371"/>
    </location>
</feature>
<keyword evidence="4" id="KW-1185">Reference proteome</keyword>
<dbReference type="KEGG" id="kro:BVG79_p4000002"/>
<evidence type="ECO:0000313" key="3">
    <source>
        <dbReference type="EMBL" id="ARO16042.1"/>
    </source>
</evidence>
<accession>A0A1W6P3G5</accession>
<proteinExistence type="predicted"/>